<gene>
    <name evidence="1" type="ORF">CLOLEP_02040</name>
</gene>
<dbReference type="Proteomes" id="UP000003490">
    <property type="component" value="Unassembled WGS sequence"/>
</dbReference>
<evidence type="ECO:0000313" key="1">
    <source>
        <dbReference type="EMBL" id="EDO61641.1"/>
    </source>
</evidence>
<accession>A7VTZ5</accession>
<sequence>MVIIRRKGILYTKRKDFRKPEGHYYFCPNARDGFR</sequence>
<organism evidence="1 2">
    <name type="scientific">[Clostridium] leptum DSM 753</name>
    <dbReference type="NCBI Taxonomy" id="428125"/>
    <lineage>
        <taxon>Bacteria</taxon>
        <taxon>Bacillati</taxon>
        <taxon>Bacillota</taxon>
        <taxon>Clostridia</taxon>
        <taxon>Eubacteriales</taxon>
        <taxon>Oscillospiraceae</taxon>
        <taxon>Oscillospiraceae incertae sedis</taxon>
    </lineage>
</organism>
<proteinExistence type="predicted"/>
<dbReference type="HOGENOM" id="CLU_3364257_0_0_9"/>
<reference evidence="1 2" key="2">
    <citation type="submission" date="2007-08" db="EMBL/GenBank/DDBJ databases">
        <authorList>
            <person name="Fulton L."/>
            <person name="Clifton S."/>
            <person name="Fulton B."/>
            <person name="Xu J."/>
            <person name="Minx P."/>
            <person name="Pepin K.H."/>
            <person name="Johnson M."/>
            <person name="Thiruvilangam P."/>
            <person name="Bhonagiri V."/>
            <person name="Nash W.E."/>
            <person name="Wang C."/>
            <person name="Mardis E.R."/>
            <person name="Wilson R.K."/>
        </authorList>
    </citation>
    <scope>NUCLEOTIDE SEQUENCE [LARGE SCALE GENOMIC DNA]</scope>
    <source>
        <strain evidence="1 2">DSM 753</strain>
    </source>
</reference>
<protein>
    <submittedName>
        <fullName evidence="1">Uncharacterized protein</fullName>
    </submittedName>
</protein>
<comment type="caution">
    <text evidence="1">The sequence shown here is derived from an EMBL/GenBank/DDBJ whole genome shotgun (WGS) entry which is preliminary data.</text>
</comment>
<dbReference type="EMBL" id="ABCB02000018">
    <property type="protein sequence ID" value="EDO61641.1"/>
    <property type="molecule type" value="Genomic_DNA"/>
</dbReference>
<dbReference type="AlphaFoldDB" id="A7VTZ5"/>
<evidence type="ECO:0000313" key="2">
    <source>
        <dbReference type="Proteomes" id="UP000003490"/>
    </source>
</evidence>
<name>A7VTZ5_9FIRM</name>
<reference evidence="1 2" key="1">
    <citation type="submission" date="2007-08" db="EMBL/GenBank/DDBJ databases">
        <title>Draft genome sequence of Clostridium leptum (DSM 753).</title>
        <authorList>
            <person name="Sudarsanam P."/>
            <person name="Ley R."/>
            <person name="Guruge J."/>
            <person name="Turnbaugh P.J."/>
            <person name="Mahowald M."/>
            <person name="Liep D."/>
            <person name="Gordon J."/>
        </authorList>
    </citation>
    <scope>NUCLEOTIDE SEQUENCE [LARGE SCALE GENOMIC DNA]</scope>
    <source>
        <strain evidence="1 2">DSM 753</strain>
    </source>
</reference>